<feature type="active site" description="Charge relay system" evidence="4">
    <location>
        <position position="340"/>
    </location>
</feature>
<evidence type="ECO:0000313" key="8">
    <source>
        <dbReference type="Proteomes" id="UP001501126"/>
    </source>
</evidence>
<dbReference type="CDD" id="cd04847">
    <property type="entry name" value="Peptidases_S8_Subtilisin_like_2"/>
    <property type="match status" value="1"/>
</dbReference>
<evidence type="ECO:0000313" key="7">
    <source>
        <dbReference type="EMBL" id="GAA0873996.1"/>
    </source>
</evidence>
<evidence type="ECO:0000256" key="1">
    <source>
        <dbReference type="ARBA" id="ARBA00022670"/>
    </source>
</evidence>
<dbReference type="InterPro" id="IPR015500">
    <property type="entry name" value="Peptidase_S8_subtilisin-rel"/>
</dbReference>
<comment type="caution">
    <text evidence="7">The sequence shown here is derived from an EMBL/GenBank/DDBJ whole genome shotgun (WGS) entry which is preliminary data.</text>
</comment>
<feature type="compositionally biased region" description="Polar residues" evidence="5">
    <location>
        <begin position="35"/>
        <end position="46"/>
    </location>
</feature>
<keyword evidence="8" id="KW-1185">Reference proteome</keyword>
<dbReference type="EMBL" id="BAAAFH010000003">
    <property type="protein sequence ID" value="GAA0873996.1"/>
    <property type="molecule type" value="Genomic_DNA"/>
</dbReference>
<keyword evidence="3 4" id="KW-0720">Serine protease</keyword>
<dbReference type="Pfam" id="PF00082">
    <property type="entry name" value="Peptidase_S8"/>
    <property type="match status" value="1"/>
</dbReference>
<feature type="active site" description="Charge relay system" evidence="4">
    <location>
        <position position="565"/>
    </location>
</feature>
<proteinExistence type="inferred from homology"/>
<keyword evidence="1 4" id="KW-0645">Protease</keyword>
<comment type="similarity">
    <text evidence="4">Belongs to the peptidase S8 family.</text>
</comment>
<dbReference type="PROSITE" id="PS51892">
    <property type="entry name" value="SUBTILASE"/>
    <property type="match status" value="1"/>
</dbReference>
<gene>
    <name evidence="7" type="ORF">GCM10009118_04040</name>
</gene>
<feature type="region of interest" description="Disordered" evidence="5">
    <location>
        <begin position="1"/>
        <end position="49"/>
    </location>
</feature>
<dbReference type="RefSeq" id="WP_343784588.1">
    <property type="nucleotide sequence ID" value="NZ_BAAAFH010000003.1"/>
</dbReference>
<evidence type="ECO:0000256" key="5">
    <source>
        <dbReference type="SAM" id="MobiDB-lite"/>
    </source>
</evidence>
<protein>
    <recommendedName>
        <fullName evidence="6">Peptidase S8/S53 domain-containing protein</fullName>
    </recommendedName>
</protein>
<organism evidence="7 8">
    <name type="scientific">Wandonia haliotis</name>
    <dbReference type="NCBI Taxonomy" id="574963"/>
    <lineage>
        <taxon>Bacteria</taxon>
        <taxon>Pseudomonadati</taxon>
        <taxon>Bacteroidota</taxon>
        <taxon>Flavobacteriia</taxon>
        <taxon>Flavobacteriales</taxon>
        <taxon>Crocinitomicaceae</taxon>
        <taxon>Wandonia</taxon>
    </lineage>
</organism>
<evidence type="ECO:0000256" key="2">
    <source>
        <dbReference type="ARBA" id="ARBA00022801"/>
    </source>
</evidence>
<name>A0ABP3Y168_9FLAO</name>
<dbReference type="Gene3D" id="3.40.50.200">
    <property type="entry name" value="Peptidase S8/S53 domain"/>
    <property type="match status" value="1"/>
</dbReference>
<dbReference type="InterPro" id="IPR000209">
    <property type="entry name" value="Peptidase_S8/S53_dom"/>
</dbReference>
<evidence type="ECO:0000256" key="4">
    <source>
        <dbReference type="PROSITE-ProRule" id="PRU01240"/>
    </source>
</evidence>
<dbReference type="InterPro" id="IPR036852">
    <property type="entry name" value="Peptidase_S8/S53_dom_sf"/>
</dbReference>
<dbReference type="PRINTS" id="PR00723">
    <property type="entry name" value="SUBTILISIN"/>
</dbReference>
<keyword evidence="2 4" id="KW-0378">Hydrolase</keyword>
<evidence type="ECO:0000256" key="3">
    <source>
        <dbReference type="ARBA" id="ARBA00022825"/>
    </source>
</evidence>
<dbReference type="Proteomes" id="UP001501126">
    <property type="component" value="Unassembled WGS sequence"/>
</dbReference>
<evidence type="ECO:0000259" key="6">
    <source>
        <dbReference type="Pfam" id="PF00082"/>
    </source>
</evidence>
<feature type="domain" description="Peptidase S8/S53" evidence="6">
    <location>
        <begin position="295"/>
        <end position="598"/>
    </location>
</feature>
<dbReference type="InterPro" id="IPR034074">
    <property type="entry name" value="Y4bN_pept_dom"/>
</dbReference>
<feature type="active site" description="Charge relay system" evidence="4">
    <location>
        <position position="302"/>
    </location>
</feature>
<dbReference type="SUPFAM" id="SSF52743">
    <property type="entry name" value="Subtilisin-like"/>
    <property type="match status" value="1"/>
</dbReference>
<reference evidence="8" key="1">
    <citation type="journal article" date="2019" name="Int. J. Syst. Evol. Microbiol.">
        <title>The Global Catalogue of Microorganisms (GCM) 10K type strain sequencing project: providing services to taxonomists for standard genome sequencing and annotation.</title>
        <authorList>
            <consortium name="The Broad Institute Genomics Platform"/>
            <consortium name="The Broad Institute Genome Sequencing Center for Infectious Disease"/>
            <person name="Wu L."/>
            <person name="Ma J."/>
        </authorList>
    </citation>
    <scope>NUCLEOTIDE SEQUENCE [LARGE SCALE GENOMIC DNA]</scope>
    <source>
        <strain evidence="8">JCM 16083</strain>
    </source>
</reference>
<accession>A0ABP3Y168</accession>
<sequence length="821" mass="92295">MEQFPHLKFVKKLEGKPRLQGGGKPNPRTEENKNNRQGHSQKLQRWTTEKKEHWKESFDLREQNNLASIDEEIVPIFIQVNPAIIDAEFDLEAFGIEIISEEEEGYIIGASLDNFRSLEEKISDFITSERGSGNIANFWEIFEGNREDWKPKHILSEEMYAKWENIRDDEVYNLEVSIAFAKPIGKEPDSTKRGGETRLRKYREKLEERDELLMQRESHFQDFIAHYGEITSSLVYLEDSIGCEVSITGKGLKDLVVNYQFVFEVSEIEEISGIDGTDSELPEIDLEVKPPNDDAIEVGVIDSGIMEGHRLISPSIKQGNSQSYVDGDTSTADQVTGGGHGTKVAGAILYPNGVTGLTSPYQLPCFVRNLRILDANNGLKHNYPASLMQEIVGNNADISIFNLSVSSKSPHRTRHMSTWSAVLDKLTHEADSLFLISVGNIPFPDIRYYLSNGKEYPNYLQENYCRLANPSQSSFSLSVGSLNGGSFDDVNWTSLGGQGDVSAFSRIGSGIWGHIKPDVVEYGGALVASKNGLNQVREHQSLAPELIRSTLHGGGAIGRDSVGTSFATPKVSHIAARLKQLYPDEGNNLIRAFIAQGARLPNGHFLNPVRSSIEHFGYGVPSLDRVTKNTEHRITFYNTGNISAEEGHIYSLKIPEELRGQGDEYDILIEVTLAFTSQIRRTRRRTKSYLATWVDWSTAKIGESYEEFKDYALKEIEEEATDYDQDARKEMSHFDWKIKARSDHGTVEGINRTNSSLQKDWTVIKSYELPEEISLAVRGHKGWDKNKKEVPYALTVSIEILGANIPIYQSIKVENEIEIET</sequence>